<evidence type="ECO:0000256" key="5">
    <source>
        <dbReference type="ARBA" id="ARBA00022741"/>
    </source>
</evidence>
<dbReference type="CDD" id="cd03244">
    <property type="entry name" value="ABCC_MRP_domain2"/>
    <property type="match status" value="1"/>
</dbReference>
<dbReference type="PROSITE" id="PS50929">
    <property type="entry name" value="ABC_TM1F"/>
    <property type="match status" value="2"/>
</dbReference>
<keyword evidence="7 11" id="KW-1133">Transmembrane helix</keyword>
<dbReference type="PROSITE" id="PS00211">
    <property type="entry name" value="ABC_TRANSPORTER_1"/>
    <property type="match status" value="1"/>
</dbReference>
<feature type="transmembrane region" description="Helical" evidence="11">
    <location>
        <begin position="1037"/>
        <end position="1064"/>
    </location>
</feature>
<accession>A0A8E2DEH5</accession>
<evidence type="ECO:0000256" key="6">
    <source>
        <dbReference type="ARBA" id="ARBA00022840"/>
    </source>
</evidence>
<dbReference type="GO" id="GO:0140359">
    <property type="term" value="F:ABC-type transporter activity"/>
    <property type="evidence" value="ECO:0007669"/>
    <property type="project" value="InterPro"/>
</dbReference>
<dbReference type="InterPro" id="IPR050173">
    <property type="entry name" value="ABC_transporter_C-like"/>
</dbReference>
<keyword evidence="6" id="KW-0067">ATP-binding</keyword>
<evidence type="ECO:0000256" key="11">
    <source>
        <dbReference type="SAM" id="Phobius"/>
    </source>
</evidence>
<dbReference type="SMART" id="SM00382">
    <property type="entry name" value="AAA"/>
    <property type="match status" value="2"/>
</dbReference>
<dbReference type="InterPro" id="IPR003593">
    <property type="entry name" value="AAA+_ATPase"/>
</dbReference>
<organism evidence="14 15">
    <name type="scientific">Obba rivulosa</name>
    <dbReference type="NCBI Taxonomy" id="1052685"/>
    <lineage>
        <taxon>Eukaryota</taxon>
        <taxon>Fungi</taxon>
        <taxon>Dikarya</taxon>
        <taxon>Basidiomycota</taxon>
        <taxon>Agaricomycotina</taxon>
        <taxon>Agaricomycetes</taxon>
        <taxon>Polyporales</taxon>
        <taxon>Gelatoporiaceae</taxon>
        <taxon>Obba</taxon>
    </lineage>
</organism>
<feature type="transmembrane region" description="Helical" evidence="11">
    <location>
        <begin position="633"/>
        <end position="660"/>
    </location>
</feature>
<feature type="coiled-coil region" evidence="9">
    <location>
        <begin position="961"/>
        <end position="995"/>
    </location>
</feature>
<dbReference type="FunFam" id="3.40.50.300:FF:000838">
    <property type="entry name" value="ABC multidrug transporter (Eurofung)"/>
    <property type="match status" value="1"/>
</dbReference>
<sequence length="1616" mass="177566">MGVLLPAEDPLSSLQAVLSADMLRTQVFQANALPSESEIWQNSLAFPAGIASASAVLYLLHLILLSKPVKALRARFFIPKAALTEDASSESTITADDAEPPLVRGHVESLGGPVIFAFRCARLLCCLALLALSILTVVTPKVRKVHSDTFTSSYPLDLSLCGVYVYTTLLSLISVLAGQRSSTLTCRHLATVLVATWAVYVYRDVWPLATFTLSPLDASEGWMLWTKFAILSIAGVVIPLTAPRQYIPLDPKDPKEPSPEQTASLLSMILYFHVDPLIAKAYRTPHLKLDELPPVADYDMAKHLIERSFPHLDPFKMKRDRHLFWGILIVFWKEWLILCSMLVIRVLTLLASPVGMNKLLAYLETGGEGAVVRPWVWISWLFLGPVVGSVAFQWYIFVGSRMTRRAQAILTSLIFDHSLRIRVKAEDDKSASTSAGPSAAVTPDNASVAESAEGGSADSENGSERTTVGASTVSVDSSTKNKQKAKAKAVNEQKPALPPHPGQKSKNLVGKLNNLVTVDIDKITNAREFVVILVMVPLQTGLSAWFLYTILGWSSFVGLAVMLALFPIPGYIASLTQKVQREKMKKTDARVQAVTDTMSVVRMIKLFGWEPRMSDQIAQKRKEELALQKKYQILNLSVVVSNYVIPLVTLLATLFTYTVIMKQELSASKLFSSIAVFDILRRSLAMMTGFLPSCIQGKVSLERVQDFLRNTELLDQFASAKEGDGAVARSEVSSVVVGIREAAFTWANESDESLTPGSQRRRFTLRIEDELIFKRGQVNLIVGPTGSGKTSLLMALLGEMHYIPSGPNSFVSLPRGEGVAFAAQESWVHIQDNILFGCPYDKERYNKVIVQCALERDLSLFDAGDQTEVGEKGLTLSGGQKARVTFARAIYSSAEILLLDDILAALDVHTAKWIVDKCLKGDLVRGRTVILVTHNVAVASPIADFVVSLSIDGRIASQGSLDSALANNAKLSREVQEEEEEVKKAEQEVDEVDLNAPVPKSTSGKLVVQEEIAVGHVGRTAFQMWIKALGGSYPLLFWVWCVGGIFSTNAVVAIQVWFLGYWAAQYADHDPREVHVGFYLGLYSVMLFLLTFFFATSWIAWVFGGIRASTQIHRELIASILGTTLRWLDQTPVSRIIARCTQDVDAIDSQLTRYAFWMIDGTLDMCIRFFVVVAFSPIFSIPGAVIAGLGGWCGQIYLKAQLCVKREMSNAKAPVIGHFGAAVAGLTSIRAYGAQEAFKQESMKRINRLTRATVPFYDLNRWVTVRLDALGGIFSSSLAAYLVYVAHVQASNIGFSLNMAVGFANMILFWVRNVNELEVNANSLERVEQYLEIEHEPKPSPDGVPPAYWPASGDLKVEKLSARYSADGPRVLHEVSFEVKSGERIGIVGRTGSGKSSLTLALLRAIITEGKVYYDGLPTDTINLDALRTNITIIPQVPELLSGTLRQNLDPFNQYDDTILNDALRAAGLFSLQNQDDEGRITLDSEIASGGNNLSVGQRQILALARTIVRQSKILILDEATSAIDYATDTVIQQSLRNELGKDVTLLIVAHRLQTIMDADKIMVLDAGRIVEFDKPSELLKNPQGLLRALVEESGEKDALYEMAQGAPSSEGNRAF</sequence>
<evidence type="ECO:0000256" key="9">
    <source>
        <dbReference type="SAM" id="Coils"/>
    </source>
</evidence>
<evidence type="ECO:0000259" key="12">
    <source>
        <dbReference type="PROSITE" id="PS50893"/>
    </source>
</evidence>
<dbReference type="Pfam" id="PF00005">
    <property type="entry name" value="ABC_tran"/>
    <property type="match status" value="2"/>
</dbReference>
<dbReference type="PROSITE" id="PS50893">
    <property type="entry name" value="ABC_TRANSPORTER_2"/>
    <property type="match status" value="2"/>
</dbReference>
<gene>
    <name evidence="14" type="ORF">OBBRIDRAFT_840099</name>
</gene>
<keyword evidence="15" id="KW-1185">Reference proteome</keyword>
<feature type="transmembrane region" description="Helical" evidence="11">
    <location>
        <begin position="375"/>
        <end position="397"/>
    </location>
</feature>
<feature type="transmembrane region" description="Helical" evidence="11">
    <location>
        <begin position="158"/>
        <end position="177"/>
    </location>
</feature>
<dbReference type="CDD" id="cd18604">
    <property type="entry name" value="ABC_6TM_VMR1_D2_like"/>
    <property type="match status" value="1"/>
</dbReference>
<keyword evidence="8 11" id="KW-0472">Membrane</keyword>
<feature type="transmembrane region" description="Helical" evidence="11">
    <location>
        <begin position="1293"/>
        <end position="1311"/>
    </location>
</feature>
<keyword evidence="9" id="KW-0175">Coiled coil</keyword>
<keyword evidence="4" id="KW-0677">Repeat</keyword>
<evidence type="ECO:0000256" key="8">
    <source>
        <dbReference type="ARBA" id="ARBA00023136"/>
    </source>
</evidence>
<dbReference type="CDD" id="cd03250">
    <property type="entry name" value="ABCC_MRP_domain1"/>
    <property type="match status" value="1"/>
</dbReference>
<evidence type="ECO:0000256" key="2">
    <source>
        <dbReference type="ARBA" id="ARBA00022448"/>
    </source>
</evidence>
<keyword evidence="2" id="KW-0813">Transport</keyword>
<feature type="transmembrane region" description="Helical" evidence="11">
    <location>
        <begin position="556"/>
        <end position="576"/>
    </location>
</feature>
<feature type="region of interest" description="Disordered" evidence="10">
    <location>
        <begin position="430"/>
        <end position="505"/>
    </location>
</feature>
<dbReference type="SUPFAM" id="SSF90123">
    <property type="entry name" value="ABC transporter transmembrane region"/>
    <property type="match status" value="2"/>
</dbReference>
<name>A0A8E2DEH5_9APHY</name>
<evidence type="ECO:0000259" key="13">
    <source>
        <dbReference type="PROSITE" id="PS50929"/>
    </source>
</evidence>
<dbReference type="PANTHER" id="PTHR24223">
    <property type="entry name" value="ATP-BINDING CASSETTE SUB-FAMILY C"/>
    <property type="match status" value="1"/>
</dbReference>
<feature type="transmembrane region" description="Helical" evidence="11">
    <location>
        <begin position="44"/>
        <end position="65"/>
    </location>
</feature>
<evidence type="ECO:0000313" key="14">
    <source>
        <dbReference type="EMBL" id="OCH83921.1"/>
    </source>
</evidence>
<dbReference type="OrthoDB" id="6500128at2759"/>
<evidence type="ECO:0000256" key="10">
    <source>
        <dbReference type="SAM" id="MobiDB-lite"/>
    </source>
</evidence>
<dbReference type="CDD" id="cd18596">
    <property type="entry name" value="ABC_6TM_VMR1_D1_like"/>
    <property type="match status" value="1"/>
</dbReference>
<dbReference type="GO" id="GO:0016887">
    <property type="term" value="F:ATP hydrolysis activity"/>
    <property type="evidence" value="ECO:0007669"/>
    <property type="project" value="InterPro"/>
</dbReference>
<dbReference type="PANTHER" id="PTHR24223:SF356">
    <property type="entry name" value="ATP-BINDING CASSETTE TRANSPORTER ABC4"/>
    <property type="match status" value="1"/>
</dbReference>
<feature type="transmembrane region" description="Helical" evidence="11">
    <location>
        <begin position="1167"/>
        <end position="1192"/>
    </location>
</feature>
<dbReference type="FunFam" id="1.20.1560.10:FF:000013">
    <property type="entry name" value="ABC transporter C family member 2"/>
    <property type="match status" value="1"/>
</dbReference>
<feature type="domain" description="ABC transporter" evidence="12">
    <location>
        <begin position="739"/>
        <end position="977"/>
    </location>
</feature>
<evidence type="ECO:0000256" key="4">
    <source>
        <dbReference type="ARBA" id="ARBA00022737"/>
    </source>
</evidence>
<dbReference type="InterPro" id="IPR036640">
    <property type="entry name" value="ABC1_TM_sf"/>
</dbReference>
<feature type="transmembrane region" description="Helical" evidence="11">
    <location>
        <begin position="184"/>
        <end position="202"/>
    </location>
</feature>
<dbReference type="Gene3D" id="1.20.1560.10">
    <property type="entry name" value="ABC transporter type 1, transmembrane domain"/>
    <property type="match status" value="2"/>
</dbReference>
<feature type="domain" description="ABC transporter" evidence="12">
    <location>
        <begin position="1355"/>
        <end position="1592"/>
    </location>
</feature>
<comment type="subcellular location">
    <subcellularLocation>
        <location evidence="1">Membrane</location>
        <topology evidence="1">Multi-pass membrane protein</topology>
    </subcellularLocation>
</comment>
<reference evidence="14 15" key="1">
    <citation type="submission" date="2016-07" db="EMBL/GenBank/DDBJ databases">
        <title>Draft genome of the white-rot fungus Obba rivulosa 3A-2.</title>
        <authorList>
            <consortium name="DOE Joint Genome Institute"/>
            <person name="Miettinen O."/>
            <person name="Riley R."/>
            <person name="Acob R."/>
            <person name="Barry K."/>
            <person name="Cullen D."/>
            <person name="De Vries R."/>
            <person name="Hainaut M."/>
            <person name="Hatakka A."/>
            <person name="Henrissat B."/>
            <person name="Hilden K."/>
            <person name="Kuo R."/>
            <person name="Labutti K."/>
            <person name="Lipzen A."/>
            <person name="Makela M.R."/>
            <person name="Sandor L."/>
            <person name="Spatafora J.W."/>
            <person name="Grigoriev I.V."/>
            <person name="Hibbett D.S."/>
        </authorList>
    </citation>
    <scope>NUCLEOTIDE SEQUENCE [LARGE SCALE GENOMIC DNA]</scope>
    <source>
        <strain evidence="14 15">3A-2</strain>
    </source>
</reference>
<feature type="transmembrane region" description="Helical" evidence="11">
    <location>
        <begin position="1076"/>
        <end position="1101"/>
    </location>
</feature>
<feature type="domain" description="ABC transmembrane type-1" evidence="13">
    <location>
        <begin position="336"/>
        <end position="696"/>
    </location>
</feature>
<evidence type="ECO:0000256" key="1">
    <source>
        <dbReference type="ARBA" id="ARBA00004141"/>
    </source>
</evidence>
<keyword evidence="3 11" id="KW-0812">Transmembrane</keyword>
<dbReference type="GO" id="GO:0016020">
    <property type="term" value="C:membrane"/>
    <property type="evidence" value="ECO:0007669"/>
    <property type="project" value="UniProtKB-SubCell"/>
</dbReference>
<evidence type="ECO:0000256" key="3">
    <source>
        <dbReference type="ARBA" id="ARBA00022692"/>
    </source>
</evidence>
<dbReference type="InterPro" id="IPR003439">
    <property type="entry name" value="ABC_transporter-like_ATP-bd"/>
</dbReference>
<dbReference type="SUPFAM" id="SSF52540">
    <property type="entry name" value="P-loop containing nucleoside triphosphate hydrolases"/>
    <property type="match status" value="2"/>
</dbReference>
<feature type="transmembrane region" description="Helical" evidence="11">
    <location>
        <begin position="323"/>
        <end position="355"/>
    </location>
</feature>
<dbReference type="InterPro" id="IPR017871">
    <property type="entry name" value="ABC_transporter-like_CS"/>
</dbReference>
<proteinExistence type="predicted"/>
<keyword evidence="5" id="KW-0547">Nucleotide-binding</keyword>
<dbReference type="Proteomes" id="UP000250043">
    <property type="component" value="Unassembled WGS sequence"/>
</dbReference>
<feature type="transmembrane region" description="Helical" evidence="11">
    <location>
        <begin position="1213"/>
        <end position="1233"/>
    </location>
</feature>
<feature type="compositionally biased region" description="Polar residues" evidence="10">
    <location>
        <begin position="465"/>
        <end position="478"/>
    </location>
</feature>
<dbReference type="InterPro" id="IPR011527">
    <property type="entry name" value="ABC1_TM_dom"/>
</dbReference>
<dbReference type="InterPro" id="IPR027417">
    <property type="entry name" value="P-loop_NTPase"/>
</dbReference>
<evidence type="ECO:0000256" key="7">
    <source>
        <dbReference type="ARBA" id="ARBA00022989"/>
    </source>
</evidence>
<dbReference type="Gene3D" id="3.40.50.300">
    <property type="entry name" value="P-loop containing nucleotide triphosphate hydrolases"/>
    <property type="match status" value="2"/>
</dbReference>
<feature type="domain" description="ABC transmembrane type-1" evidence="13">
    <location>
        <begin position="1039"/>
        <end position="1307"/>
    </location>
</feature>
<evidence type="ECO:0000313" key="15">
    <source>
        <dbReference type="Proteomes" id="UP000250043"/>
    </source>
</evidence>
<feature type="transmembrane region" description="Helical" evidence="11">
    <location>
        <begin position="120"/>
        <end position="138"/>
    </location>
</feature>
<dbReference type="Pfam" id="PF00664">
    <property type="entry name" value="ABC_membrane"/>
    <property type="match status" value="2"/>
</dbReference>
<feature type="transmembrane region" description="Helical" evidence="11">
    <location>
        <begin position="529"/>
        <end position="550"/>
    </location>
</feature>
<feature type="compositionally biased region" description="Low complexity" evidence="10">
    <location>
        <begin position="446"/>
        <end position="460"/>
    </location>
</feature>
<protein>
    <submittedName>
        <fullName evidence="14">Multidrug resistance-associated ABC transporter</fullName>
    </submittedName>
</protein>
<feature type="transmembrane region" description="Helical" evidence="11">
    <location>
        <begin position="1269"/>
        <end position="1286"/>
    </location>
</feature>
<dbReference type="GO" id="GO:0005524">
    <property type="term" value="F:ATP binding"/>
    <property type="evidence" value="ECO:0007669"/>
    <property type="project" value="UniProtKB-KW"/>
</dbReference>
<feature type="transmembrane region" description="Helical" evidence="11">
    <location>
        <begin position="222"/>
        <end position="242"/>
    </location>
</feature>
<dbReference type="EMBL" id="KV722764">
    <property type="protein sequence ID" value="OCH83921.1"/>
    <property type="molecule type" value="Genomic_DNA"/>
</dbReference>